<accession>W6RFF5</accession>
<dbReference type="EMBL" id="HG916852">
    <property type="protein sequence ID" value="CDM59584.1"/>
    <property type="molecule type" value="Genomic_DNA"/>
</dbReference>
<dbReference type="Proteomes" id="UP000019443">
    <property type="component" value="Chromosome"/>
</dbReference>
<proteinExistence type="predicted"/>
<sequence length="41" mass="4389">MHYGATPVLKGIGISLSKGKTLALLARRRRGRLPAICRSGL</sequence>
<evidence type="ECO:0000313" key="2">
    <source>
        <dbReference type="Proteomes" id="UP000019443"/>
    </source>
</evidence>
<dbReference type="PATRIC" id="fig|348824.6.peg.4233"/>
<keyword evidence="2" id="KW-1185">Reference proteome</keyword>
<dbReference type="HOGENOM" id="CLU_3275697_0_0_5"/>
<protein>
    <submittedName>
        <fullName evidence="1">Uncharacterized protein</fullName>
    </submittedName>
</protein>
<evidence type="ECO:0000313" key="1">
    <source>
        <dbReference type="EMBL" id="CDM59584.1"/>
    </source>
</evidence>
<dbReference type="AlphaFoldDB" id="W6RFF5"/>
<reference evidence="1" key="1">
    <citation type="submission" date="2013-11" db="EMBL/GenBank/DDBJ databases">
        <title>Draft genome sequence of the broad-host-range Rhizobium sp. LPU83 strain, a member of the low-genetic diversity Oregon-like Rhizobium sp. group.</title>
        <authorList>
            <person name="Wibberg D."/>
            <person name="Puehler A."/>
            <person name="Schlueter A."/>
        </authorList>
    </citation>
    <scope>NUCLEOTIDE SEQUENCE [LARGE SCALE GENOMIC DNA]</scope>
    <source>
        <strain evidence="1">LPU83</strain>
    </source>
</reference>
<dbReference type="KEGG" id="rhl:LPU83_3948"/>
<organism evidence="1 2">
    <name type="scientific">Rhizobium favelukesii</name>
    <dbReference type="NCBI Taxonomy" id="348824"/>
    <lineage>
        <taxon>Bacteria</taxon>
        <taxon>Pseudomonadati</taxon>
        <taxon>Pseudomonadota</taxon>
        <taxon>Alphaproteobacteria</taxon>
        <taxon>Hyphomicrobiales</taxon>
        <taxon>Rhizobiaceae</taxon>
        <taxon>Rhizobium/Agrobacterium group</taxon>
        <taxon>Rhizobium</taxon>
    </lineage>
</organism>
<name>W6RFF5_9HYPH</name>
<gene>
    <name evidence="1" type="ORF">LPU83_3948</name>
</gene>